<dbReference type="PANTHER" id="PTHR10656:SF69">
    <property type="entry name" value="MAB-21-LIKE HHH_H2TH-LIKE DOMAIN-CONTAINING PROTEIN"/>
    <property type="match status" value="1"/>
</dbReference>
<protein>
    <submittedName>
        <fullName evidence="4">Cyclic GMP-AMP synthase</fullName>
    </submittedName>
</protein>
<organism evidence="4 5">
    <name type="scientific">Mizuhopecten yessoensis</name>
    <name type="common">Japanese scallop</name>
    <name type="synonym">Patinopecten yessoensis</name>
    <dbReference type="NCBI Taxonomy" id="6573"/>
    <lineage>
        <taxon>Eukaryota</taxon>
        <taxon>Metazoa</taxon>
        <taxon>Spiralia</taxon>
        <taxon>Lophotrochozoa</taxon>
        <taxon>Mollusca</taxon>
        <taxon>Bivalvia</taxon>
        <taxon>Autobranchia</taxon>
        <taxon>Pteriomorphia</taxon>
        <taxon>Pectinida</taxon>
        <taxon>Pectinoidea</taxon>
        <taxon>Pectinidae</taxon>
        <taxon>Mizuhopecten</taxon>
    </lineage>
</organism>
<keyword evidence="5" id="KW-1185">Reference proteome</keyword>
<evidence type="ECO:0000259" key="3">
    <source>
        <dbReference type="Pfam" id="PF20266"/>
    </source>
</evidence>
<gene>
    <name evidence="4" type="ORF">KP79_PYT02943</name>
</gene>
<feature type="domain" description="Mab-21-like nucleotidyltransferase" evidence="2">
    <location>
        <begin position="154"/>
        <end position="238"/>
    </location>
</feature>
<reference evidence="4 5" key="1">
    <citation type="journal article" date="2017" name="Nat. Ecol. Evol.">
        <title>Scallop genome provides insights into evolution of bilaterian karyotype and development.</title>
        <authorList>
            <person name="Wang S."/>
            <person name="Zhang J."/>
            <person name="Jiao W."/>
            <person name="Li J."/>
            <person name="Xun X."/>
            <person name="Sun Y."/>
            <person name="Guo X."/>
            <person name="Huan P."/>
            <person name="Dong B."/>
            <person name="Zhang L."/>
            <person name="Hu X."/>
            <person name="Sun X."/>
            <person name="Wang J."/>
            <person name="Zhao C."/>
            <person name="Wang Y."/>
            <person name="Wang D."/>
            <person name="Huang X."/>
            <person name="Wang R."/>
            <person name="Lv J."/>
            <person name="Li Y."/>
            <person name="Zhang Z."/>
            <person name="Liu B."/>
            <person name="Lu W."/>
            <person name="Hui Y."/>
            <person name="Liang J."/>
            <person name="Zhou Z."/>
            <person name="Hou R."/>
            <person name="Li X."/>
            <person name="Liu Y."/>
            <person name="Li H."/>
            <person name="Ning X."/>
            <person name="Lin Y."/>
            <person name="Zhao L."/>
            <person name="Xing Q."/>
            <person name="Dou J."/>
            <person name="Li Y."/>
            <person name="Mao J."/>
            <person name="Guo H."/>
            <person name="Dou H."/>
            <person name="Li T."/>
            <person name="Mu C."/>
            <person name="Jiang W."/>
            <person name="Fu Q."/>
            <person name="Fu X."/>
            <person name="Miao Y."/>
            <person name="Liu J."/>
            <person name="Yu Q."/>
            <person name="Li R."/>
            <person name="Liao H."/>
            <person name="Li X."/>
            <person name="Kong Y."/>
            <person name="Jiang Z."/>
            <person name="Chourrout D."/>
            <person name="Li R."/>
            <person name="Bao Z."/>
        </authorList>
    </citation>
    <scope>NUCLEOTIDE SEQUENCE [LARGE SCALE GENOMIC DNA]</scope>
    <source>
        <strain evidence="4 5">PY_sf001</strain>
    </source>
</reference>
<dbReference type="OrthoDB" id="6130400at2759"/>
<dbReference type="InterPro" id="IPR046903">
    <property type="entry name" value="Mab-21-like_nuc_Trfase"/>
</dbReference>
<evidence type="ECO:0000313" key="4">
    <source>
        <dbReference type="EMBL" id="OWF36739.1"/>
    </source>
</evidence>
<accession>A0A210PJS7</accession>
<name>A0A210PJS7_MIZYE</name>
<dbReference type="Proteomes" id="UP000242188">
    <property type="component" value="Unassembled WGS sequence"/>
</dbReference>
<dbReference type="SMART" id="SM01265">
    <property type="entry name" value="Mab-21"/>
    <property type="match status" value="1"/>
</dbReference>
<dbReference type="Gene3D" id="1.10.1410.40">
    <property type="match status" value="1"/>
</dbReference>
<dbReference type="Pfam" id="PF20266">
    <property type="entry name" value="Mab-21_C"/>
    <property type="match status" value="1"/>
</dbReference>
<evidence type="ECO:0000313" key="5">
    <source>
        <dbReference type="Proteomes" id="UP000242188"/>
    </source>
</evidence>
<comment type="similarity">
    <text evidence="1">Belongs to the mab-21 family.</text>
</comment>
<dbReference type="Pfam" id="PF03281">
    <property type="entry name" value="Mab-21"/>
    <property type="match status" value="1"/>
</dbReference>
<dbReference type="AlphaFoldDB" id="A0A210PJS7"/>
<proteinExistence type="inferred from homology"/>
<sequence length="459" mass="52246">MELGGIRKVSKFLSQHLDAMDSVGCEESVGVRRLTSYLAQVAGFNSKTCSSIMTGSESEGFNFSSSDLDMMLVINEVKVVQPHDDIQEGDVNHMILVTDDTGCRPGYTLLRLYKEGVDPDKDVMSALADVNGSLYLSSLVYINNVLPPNCYQHGPCLSLQANSKNKREIDIAFSFHCRSWPDSLSDFRSRTIYCRWPSRDLVNYIVRNGCYFVAIGDKHSSMNAMQWRISFAKAENSLVMSFNHVQFKTYALLKIFLKECLEREEPIKDLLCSYFMKTIMFHAIELSTSSMWVDENIVQCFWFCFTILLEFVQTGHCPNYFVLTHNMFLSNVTGDNRRRLLHVLNKYQCMGWTCLFQCPSLQSLPQIIHESRSVNPVSTHKQMALAEINRDLLIYTQHNFIGFYDIADILKIINRAFLKCSGDLYSDIVLLATINAVTNTSGNSIADLTRTQNIQPRGR</sequence>
<dbReference type="PANTHER" id="PTHR10656">
    <property type="entry name" value="CELL FATE DETERMINING PROTEIN MAB21-RELATED"/>
    <property type="match status" value="1"/>
</dbReference>
<dbReference type="STRING" id="6573.A0A210PJS7"/>
<comment type="caution">
    <text evidence="4">The sequence shown here is derived from an EMBL/GenBank/DDBJ whole genome shotgun (WGS) entry which is preliminary data.</text>
</comment>
<feature type="domain" description="Mab-21-like HhH/H2TH-like" evidence="3">
    <location>
        <begin position="250"/>
        <end position="342"/>
    </location>
</feature>
<dbReference type="InterPro" id="IPR046906">
    <property type="entry name" value="Mab-21_HhH/H2TH-like"/>
</dbReference>
<dbReference type="InterPro" id="IPR024810">
    <property type="entry name" value="MAB21L/cGLR"/>
</dbReference>
<dbReference type="EMBL" id="NEDP02076435">
    <property type="protein sequence ID" value="OWF36739.1"/>
    <property type="molecule type" value="Genomic_DNA"/>
</dbReference>
<evidence type="ECO:0000256" key="1">
    <source>
        <dbReference type="ARBA" id="ARBA00008307"/>
    </source>
</evidence>
<evidence type="ECO:0000259" key="2">
    <source>
        <dbReference type="Pfam" id="PF03281"/>
    </source>
</evidence>